<comment type="caution">
    <text evidence="1">The sequence shown here is derived from an EMBL/GenBank/DDBJ whole genome shotgun (WGS) entry which is preliminary data.</text>
</comment>
<reference evidence="1 2" key="1">
    <citation type="journal article" date="2020" name="ISME J.">
        <title>Uncovering the hidden diversity of litter-decomposition mechanisms in mushroom-forming fungi.</title>
        <authorList>
            <person name="Floudas D."/>
            <person name="Bentzer J."/>
            <person name="Ahren D."/>
            <person name="Johansson T."/>
            <person name="Persson P."/>
            <person name="Tunlid A."/>
        </authorList>
    </citation>
    <scope>NUCLEOTIDE SEQUENCE [LARGE SCALE GENOMIC DNA]</scope>
    <source>
        <strain evidence="1 2">CBS 175.51</strain>
    </source>
</reference>
<dbReference type="AlphaFoldDB" id="A0A8H5CCE5"/>
<dbReference type="OrthoDB" id="2820249at2759"/>
<dbReference type="Proteomes" id="UP000541558">
    <property type="component" value="Unassembled WGS sequence"/>
</dbReference>
<accession>A0A8H5CCE5</accession>
<dbReference type="EMBL" id="JAACJK010000009">
    <property type="protein sequence ID" value="KAF5339140.1"/>
    <property type="molecule type" value="Genomic_DNA"/>
</dbReference>
<sequence>MSESTELKDKHRSRFMAFYGDLPPDFLPWNLLQPAEGSRWTVSHWVDNLLALFPRDTIPPKLRLRKGLSFQPPRFLFGWAMSSDVLFNIAQRHNFLPPDTPPDCNPRALYWKEMVLPLNAVLRKQFPEIMARLPGYALITPVMTAGWSYHQCIVLTDSYATGNSRPSLADINTIKDFLGIGEGSTQALADNQAKWWLDYGQTAWEYMDSRQFDAISRPWLKEVRQLHSK</sequence>
<evidence type="ECO:0000313" key="1">
    <source>
        <dbReference type="EMBL" id="KAF5339140.1"/>
    </source>
</evidence>
<keyword evidence="2" id="KW-1185">Reference proteome</keyword>
<evidence type="ECO:0000313" key="2">
    <source>
        <dbReference type="Proteomes" id="UP000541558"/>
    </source>
</evidence>
<name>A0A8H5CCE5_9AGAR</name>
<protein>
    <submittedName>
        <fullName evidence="1">Uncharacterized protein</fullName>
    </submittedName>
</protein>
<gene>
    <name evidence="1" type="ORF">D9611_011228</name>
</gene>
<proteinExistence type="predicted"/>
<organism evidence="1 2">
    <name type="scientific">Ephemerocybe angulata</name>
    <dbReference type="NCBI Taxonomy" id="980116"/>
    <lineage>
        <taxon>Eukaryota</taxon>
        <taxon>Fungi</taxon>
        <taxon>Dikarya</taxon>
        <taxon>Basidiomycota</taxon>
        <taxon>Agaricomycotina</taxon>
        <taxon>Agaricomycetes</taxon>
        <taxon>Agaricomycetidae</taxon>
        <taxon>Agaricales</taxon>
        <taxon>Agaricineae</taxon>
        <taxon>Psathyrellaceae</taxon>
        <taxon>Ephemerocybe</taxon>
    </lineage>
</organism>